<feature type="transmembrane region" description="Helical" evidence="9">
    <location>
        <begin position="160"/>
        <end position="178"/>
    </location>
</feature>
<evidence type="ECO:0000256" key="6">
    <source>
        <dbReference type="ARBA" id="ARBA00023136"/>
    </source>
</evidence>
<evidence type="ECO:0000256" key="9">
    <source>
        <dbReference type="SAM" id="Phobius"/>
    </source>
</evidence>
<dbReference type="GO" id="GO:0030322">
    <property type="term" value="P:stabilization of membrane potential"/>
    <property type="evidence" value="ECO:0007669"/>
    <property type="project" value="TreeGrafter"/>
</dbReference>
<dbReference type="PANTHER" id="PTHR11003">
    <property type="entry name" value="POTASSIUM CHANNEL, SUBFAMILY K"/>
    <property type="match status" value="1"/>
</dbReference>
<name>A0AAD3HFF5_9STRA</name>
<sequence length="447" mass="49841">MFPISHHTDEETGGSKKTPLLEDDSHKMHRYEVQHALESDFLATQDDQDDHIEMKQQEDFIPLPQSQDESNLKNATGVSTASAHVEKLIENVKTLQCKASNRNLSQSIRDEGFSGGFTNYVSTRNVLVLSAVLVLTYLVAGTVILAIWVKGDEDEGLPDWNAIDAFYFTMLTLLTIGYGDINLQTRGQRFFGIFFIIVGIMVIGGVVFNIITDYIVTSFENKRKESVEKLTQSIGQKQSIPKCKCGVGADVLQLLIYGGLIVGPAIAIGHFEDWRITESIYWAVVTATTLGYGDYAPTLMWTRFAACFYMPMAVTCMGLVFAKLTNAYLDKKANESRKEFLDRKLTPADLRQMDVGDDNKVNFEEFLIFTLAALGKISSEDIQEIHEAFDRLDVDNDGELDISEAVGGVCGTDEYKQDLLRKSHAYVHQDSSGLSQKSLMTGNIERS</sequence>
<evidence type="ECO:0000256" key="2">
    <source>
        <dbReference type="ARBA" id="ARBA00022448"/>
    </source>
</evidence>
<feature type="region of interest" description="Disordered" evidence="8">
    <location>
        <begin position="1"/>
        <end position="24"/>
    </location>
</feature>
<dbReference type="GO" id="GO:0015271">
    <property type="term" value="F:outward rectifier potassium channel activity"/>
    <property type="evidence" value="ECO:0007669"/>
    <property type="project" value="TreeGrafter"/>
</dbReference>
<dbReference type="SUPFAM" id="SSF47473">
    <property type="entry name" value="EF-hand"/>
    <property type="match status" value="1"/>
</dbReference>
<dbReference type="InterPro" id="IPR002048">
    <property type="entry name" value="EF_hand_dom"/>
</dbReference>
<dbReference type="Proteomes" id="UP001054902">
    <property type="component" value="Unassembled WGS sequence"/>
</dbReference>
<dbReference type="GO" id="GO:0005886">
    <property type="term" value="C:plasma membrane"/>
    <property type="evidence" value="ECO:0007669"/>
    <property type="project" value="TreeGrafter"/>
</dbReference>
<gene>
    <name evidence="11" type="ORF">CTEN210_18146</name>
</gene>
<organism evidence="11 12">
    <name type="scientific">Chaetoceros tenuissimus</name>
    <dbReference type="NCBI Taxonomy" id="426638"/>
    <lineage>
        <taxon>Eukaryota</taxon>
        <taxon>Sar</taxon>
        <taxon>Stramenopiles</taxon>
        <taxon>Ochrophyta</taxon>
        <taxon>Bacillariophyta</taxon>
        <taxon>Coscinodiscophyceae</taxon>
        <taxon>Chaetocerotophycidae</taxon>
        <taxon>Chaetocerotales</taxon>
        <taxon>Chaetocerotaceae</taxon>
        <taxon>Chaetoceros</taxon>
    </lineage>
</organism>
<dbReference type="PROSITE" id="PS50222">
    <property type="entry name" value="EF_HAND_2"/>
    <property type="match status" value="1"/>
</dbReference>
<keyword evidence="6 9" id="KW-0472">Membrane</keyword>
<dbReference type="GO" id="GO:0005509">
    <property type="term" value="F:calcium ion binding"/>
    <property type="evidence" value="ECO:0007669"/>
    <property type="project" value="InterPro"/>
</dbReference>
<dbReference type="Gene3D" id="1.10.238.10">
    <property type="entry name" value="EF-hand"/>
    <property type="match status" value="1"/>
</dbReference>
<proteinExistence type="predicted"/>
<dbReference type="SUPFAM" id="SSF81324">
    <property type="entry name" value="Voltage-gated potassium channels"/>
    <property type="match status" value="2"/>
</dbReference>
<evidence type="ECO:0000256" key="5">
    <source>
        <dbReference type="ARBA" id="ARBA00023065"/>
    </source>
</evidence>
<feature type="transmembrane region" description="Helical" evidence="9">
    <location>
        <begin position="300"/>
        <end position="322"/>
    </location>
</feature>
<evidence type="ECO:0000256" key="7">
    <source>
        <dbReference type="ARBA" id="ARBA00023303"/>
    </source>
</evidence>
<evidence type="ECO:0000259" key="10">
    <source>
        <dbReference type="PROSITE" id="PS50222"/>
    </source>
</evidence>
<keyword evidence="12" id="KW-1185">Reference proteome</keyword>
<feature type="transmembrane region" description="Helical" evidence="9">
    <location>
        <begin position="190"/>
        <end position="211"/>
    </location>
</feature>
<dbReference type="Pfam" id="PF07885">
    <property type="entry name" value="Ion_trans_2"/>
    <property type="match status" value="2"/>
</dbReference>
<dbReference type="GO" id="GO:0022841">
    <property type="term" value="F:potassium ion leak channel activity"/>
    <property type="evidence" value="ECO:0007669"/>
    <property type="project" value="TreeGrafter"/>
</dbReference>
<evidence type="ECO:0000256" key="4">
    <source>
        <dbReference type="ARBA" id="ARBA00022989"/>
    </source>
</evidence>
<evidence type="ECO:0000256" key="1">
    <source>
        <dbReference type="ARBA" id="ARBA00004141"/>
    </source>
</evidence>
<keyword evidence="3 9" id="KW-0812">Transmembrane</keyword>
<reference evidence="11 12" key="1">
    <citation type="journal article" date="2021" name="Sci. Rep.">
        <title>The genome of the diatom Chaetoceros tenuissimus carries an ancient integrated fragment of an extant virus.</title>
        <authorList>
            <person name="Hongo Y."/>
            <person name="Kimura K."/>
            <person name="Takaki Y."/>
            <person name="Yoshida Y."/>
            <person name="Baba S."/>
            <person name="Kobayashi G."/>
            <person name="Nagasaki K."/>
            <person name="Hano T."/>
            <person name="Tomaru Y."/>
        </authorList>
    </citation>
    <scope>NUCLEOTIDE SEQUENCE [LARGE SCALE GENOMIC DNA]</scope>
    <source>
        <strain evidence="11 12">NIES-3715</strain>
    </source>
</reference>
<keyword evidence="7" id="KW-0407">Ion channel</keyword>
<evidence type="ECO:0000256" key="3">
    <source>
        <dbReference type="ARBA" id="ARBA00022692"/>
    </source>
</evidence>
<dbReference type="EMBL" id="BLLK01000074">
    <property type="protein sequence ID" value="GFH61670.1"/>
    <property type="molecule type" value="Genomic_DNA"/>
</dbReference>
<keyword evidence="5" id="KW-0406">Ion transport</keyword>
<dbReference type="InterPro" id="IPR011992">
    <property type="entry name" value="EF-hand-dom_pair"/>
</dbReference>
<keyword evidence="2" id="KW-0813">Transport</keyword>
<dbReference type="PRINTS" id="PR01333">
    <property type="entry name" value="2POREKCHANEL"/>
</dbReference>
<feature type="domain" description="EF-hand" evidence="10">
    <location>
        <begin position="380"/>
        <end position="415"/>
    </location>
</feature>
<dbReference type="InterPro" id="IPR003280">
    <property type="entry name" value="2pore_dom_K_chnl"/>
</dbReference>
<dbReference type="Gene3D" id="1.10.287.70">
    <property type="match status" value="2"/>
</dbReference>
<keyword evidence="4 9" id="KW-1133">Transmembrane helix</keyword>
<dbReference type="PANTHER" id="PTHR11003:SF291">
    <property type="entry name" value="IP11374P"/>
    <property type="match status" value="1"/>
</dbReference>
<accession>A0AAD3HFF5</accession>
<evidence type="ECO:0000313" key="11">
    <source>
        <dbReference type="EMBL" id="GFH61670.1"/>
    </source>
</evidence>
<feature type="transmembrane region" description="Helical" evidence="9">
    <location>
        <begin position="126"/>
        <end position="148"/>
    </location>
</feature>
<protein>
    <recommendedName>
        <fullName evidence="10">EF-hand domain-containing protein</fullName>
    </recommendedName>
</protein>
<dbReference type="InterPro" id="IPR013099">
    <property type="entry name" value="K_chnl_dom"/>
</dbReference>
<comment type="caution">
    <text evidence="11">The sequence shown here is derived from an EMBL/GenBank/DDBJ whole genome shotgun (WGS) entry which is preliminary data.</text>
</comment>
<evidence type="ECO:0000256" key="8">
    <source>
        <dbReference type="SAM" id="MobiDB-lite"/>
    </source>
</evidence>
<dbReference type="AlphaFoldDB" id="A0AAD3HFF5"/>
<comment type="subcellular location">
    <subcellularLocation>
        <location evidence="1">Membrane</location>
        <topology evidence="1">Multi-pass membrane protein</topology>
    </subcellularLocation>
</comment>
<evidence type="ECO:0000313" key="12">
    <source>
        <dbReference type="Proteomes" id="UP001054902"/>
    </source>
</evidence>